<keyword evidence="1" id="KW-0812">Transmembrane</keyword>
<dbReference type="KEGG" id="tsph:KIH39_02105"/>
<sequence>MNALKIKIYQSLKIVIMTILMIPLSGCVLAPIPNSRVEGFAVQSRLLDAETKQPIPNAKIIAVDGDTSITDSDGRFELKKHTQQHYGFLLGVISYPVLPFTTDLVSRSRAFRVNAVGYPQQSFLVKEEEEGIEFSKDDPFLLIKSELLLKKKVISNLQSDGAKIGQ</sequence>
<dbReference type="Proteomes" id="UP000676194">
    <property type="component" value="Chromosome"/>
</dbReference>
<keyword evidence="2" id="KW-0121">Carboxypeptidase</keyword>
<keyword evidence="2" id="KW-0645">Protease</keyword>
<dbReference type="SUPFAM" id="SSF49464">
    <property type="entry name" value="Carboxypeptidase regulatory domain-like"/>
    <property type="match status" value="1"/>
</dbReference>
<evidence type="ECO:0000313" key="2">
    <source>
        <dbReference type="EMBL" id="QVL32736.1"/>
    </source>
</evidence>
<organism evidence="2 3">
    <name type="scientific">Telmatocola sphagniphila</name>
    <dbReference type="NCBI Taxonomy" id="1123043"/>
    <lineage>
        <taxon>Bacteria</taxon>
        <taxon>Pseudomonadati</taxon>
        <taxon>Planctomycetota</taxon>
        <taxon>Planctomycetia</taxon>
        <taxon>Gemmatales</taxon>
        <taxon>Gemmataceae</taxon>
    </lineage>
</organism>
<evidence type="ECO:0000256" key="1">
    <source>
        <dbReference type="SAM" id="Phobius"/>
    </source>
</evidence>
<keyword evidence="2" id="KW-0378">Hydrolase</keyword>
<reference evidence="2" key="1">
    <citation type="submission" date="2021-05" db="EMBL/GenBank/DDBJ databases">
        <title>Complete genome sequence of the cellulolytic planctomycete Telmatocola sphagniphila SP2T and characterization of the first cellulase from planctomycetes.</title>
        <authorList>
            <person name="Rakitin A.L."/>
            <person name="Beletsky A.V."/>
            <person name="Naumoff D.G."/>
            <person name="Kulichevskaya I.S."/>
            <person name="Mardanov A.V."/>
            <person name="Ravin N.V."/>
            <person name="Dedysh S.N."/>
        </authorList>
    </citation>
    <scope>NUCLEOTIDE SEQUENCE</scope>
    <source>
        <strain evidence="2">SP2T</strain>
    </source>
</reference>
<gene>
    <name evidence="2" type="ORF">KIH39_02105</name>
</gene>
<proteinExistence type="predicted"/>
<name>A0A8E6B7V5_9BACT</name>
<dbReference type="EMBL" id="CP074694">
    <property type="protein sequence ID" value="QVL32736.1"/>
    <property type="molecule type" value="Genomic_DNA"/>
</dbReference>
<protein>
    <submittedName>
        <fullName evidence="2">Carboxypeptidase regulatory-like domain-containing protein</fullName>
    </submittedName>
</protein>
<keyword evidence="1" id="KW-1133">Transmembrane helix</keyword>
<dbReference type="InterPro" id="IPR008969">
    <property type="entry name" value="CarboxyPept-like_regulatory"/>
</dbReference>
<evidence type="ECO:0000313" key="3">
    <source>
        <dbReference type="Proteomes" id="UP000676194"/>
    </source>
</evidence>
<feature type="transmembrane region" description="Helical" evidence="1">
    <location>
        <begin position="12"/>
        <end position="32"/>
    </location>
</feature>
<keyword evidence="1" id="KW-0472">Membrane</keyword>
<dbReference type="GO" id="GO:0004180">
    <property type="term" value="F:carboxypeptidase activity"/>
    <property type="evidence" value="ECO:0007669"/>
    <property type="project" value="UniProtKB-KW"/>
</dbReference>
<dbReference type="RefSeq" id="WP_213497626.1">
    <property type="nucleotide sequence ID" value="NZ_CP074694.1"/>
</dbReference>
<dbReference type="AlphaFoldDB" id="A0A8E6B7V5"/>
<accession>A0A8E6B7V5</accession>
<keyword evidence="3" id="KW-1185">Reference proteome</keyword>